<reference evidence="1 2" key="1">
    <citation type="submission" date="2020-01" db="EMBL/GenBank/DDBJ databases">
        <authorList>
            <person name="Rodrigo-Torres L."/>
            <person name="Arahal R. D."/>
            <person name="Lucena T."/>
        </authorList>
    </citation>
    <scope>NUCLEOTIDE SEQUENCE [LARGE SCALE GENOMIC DNA]</scope>
    <source>
        <strain evidence="1 2">CECT 9293</strain>
    </source>
</reference>
<evidence type="ECO:0000313" key="1">
    <source>
        <dbReference type="EMBL" id="CAA7194018.1"/>
    </source>
</evidence>
<keyword evidence="2" id="KW-1185">Reference proteome</keyword>
<organism evidence="1 2">
    <name type="scientific">Chryseobacterium potabilaquae</name>
    <dbReference type="NCBI Taxonomy" id="2675057"/>
    <lineage>
        <taxon>Bacteria</taxon>
        <taxon>Pseudomonadati</taxon>
        <taxon>Bacteroidota</taxon>
        <taxon>Flavobacteriia</taxon>
        <taxon>Flavobacteriales</taxon>
        <taxon>Weeksellaceae</taxon>
        <taxon>Chryseobacterium group</taxon>
        <taxon>Chryseobacterium</taxon>
    </lineage>
</organism>
<name>A0A6N4WZW7_9FLAO</name>
<gene>
    <name evidence="1" type="ORF">CHRY9293_00400</name>
</gene>
<accession>A0A6N4WZW7</accession>
<dbReference type="AlphaFoldDB" id="A0A6N4WZW7"/>
<dbReference type="EMBL" id="CACVBR010000002">
    <property type="protein sequence ID" value="CAA7194018.1"/>
    <property type="molecule type" value="Genomic_DNA"/>
</dbReference>
<dbReference type="RefSeq" id="WP_162031364.1">
    <property type="nucleotide sequence ID" value="NZ_CACVBR010000002.1"/>
</dbReference>
<protein>
    <submittedName>
        <fullName evidence="1">Uncharacterized protein</fullName>
    </submittedName>
</protein>
<dbReference type="Proteomes" id="UP000445144">
    <property type="component" value="Unassembled WGS sequence"/>
</dbReference>
<proteinExistence type="predicted"/>
<sequence length="209" mass="24730">MAEELYFIKTNPIIAKINLYNKLCREEKNITAFLDDDKITSLEIIKNKVKDSEIEKLTKEELLHIFSWFNSEYPSDNDEMKTQLFINGIDLFYEIPSLSHIKNFQQILSDYENLSEEKIKYILNSDTFNQFIIYGIFFTGMIQKEKKGNEQILSDFLKPDHKSLYSMAESQFNSQSPSLEVDDIIFQNFTDLYDLTKFYKGKIIQLHDH</sequence>
<evidence type="ECO:0000313" key="2">
    <source>
        <dbReference type="Proteomes" id="UP000445144"/>
    </source>
</evidence>